<feature type="signal peptide" evidence="1">
    <location>
        <begin position="1"/>
        <end position="27"/>
    </location>
</feature>
<evidence type="ECO:0000313" key="3">
    <source>
        <dbReference type="Proteomes" id="UP000269669"/>
    </source>
</evidence>
<dbReference type="InterPro" id="IPR010634">
    <property type="entry name" value="DUF1223"/>
</dbReference>
<keyword evidence="1" id="KW-0732">Signal</keyword>
<feature type="chain" id="PRO_5019098945" description="DUF1223 domain-containing protein" evidence="1">
    <location>
        <begin position="28"/>
        <end position="283"/>
    </location>
</feature>
<sequence length="283" mass="30417">MISILRLRPFASPALITLFALPYPTLAQTTGQPAQGKTPVLVELFTSEGCSSCPPADALLGRLEREQPVSNADIIVLEEHVDYWEKDGWHDRFSSSEYTERQKEYGPRLKFDDGYTPQMVVDGSVQFVGNDPQKALTSITEAAQSPKVALSLSAPVVDGKRIGCSVSSVSSSPLPKADLYAAVVEPTASTEVKRGENNGRHLDHVGVVLSLQRIGKLQDLGSGPLKFNLKAPADAAPESLRVVVFAQGPKQGPILGAASVLAKHNETIVAVEGESQLRLEHLE</sequence>
<dbReference type="Gene3D" id="3.40.30.10">
    <property type="entry name" value="Glutaredoxin"/>
    <property type="match status" value="1"/>
</dbReference>
<comment type="caution">
    <text evidence="2">The sequence shown here is derived from an EMBL/GenBank/DDBJ whole genome shotgun (WGS) entry which is preliminary data.</text>
</comment>
<evidence type="ECO:0000256" key="1">
    <source>
        <dbReference type="SAM" id="SignalP"/>
    </source>
</evidence>
<dbReference type="SUPFAM" id="SSF52833">
    <property type="entry name" value="Thioredoxin-like"/>
    <property type="match status" value="1"/>
</dbReference>
<dbReference type="AlphaFoldDB" id="A0A428MF14"/>
<evidence type="ECO:0008006" key="4">
    <source>
        <dbReference type="Google" id="ProtNLM"/>
    </source>
</evidence>
<evidence type="ECO:0000313" key="2">
    <source>
        <dbReference type="EMBL" id="RSL15443.1"/>
    </source>
</evidence>
<reference evidence="2 3" key="1">
    <citation type="submission" date="2018-12" db="EMBL/GenBank/DDBJ databases">
        <title>Sequencing of bacterial isolates from soil warming experiment in Harvard Forest, Massachusetts, USA.</title>
        <authorList>
            <person name="Deangelis K."/>
        </authorList>
    </citation>
    <scope>NUCLEOTIDE SEQUENCE [LARGE SCALE GENOMIC DNA]</scope>
    <source>
        <strain evidence="2 3">EB153</strain>
    </source>
</reference>
<dbReference type="InterPro" id="IPR036249">
    <property type="entry name" value="Thioredoxin-like_sf"/>
</dbReference>
<dbReference type="Proteomes" id="UP000269669">
    <property type="component" value="Unassembled WGS sequence"/>
</dbReference>
<dbReference type="OrthoDB" id="9808254at2"/>
<accession>A0A428MF14</accession>
<dbReference type="RefSeq" id="WP_125484180.1">
    <property type="nucleotide sequence ID" value="NZ_RSDW01000001.1"/>
</dbReference>
<name>A0A428MF14_9BACT</name>
<gene>
    <name evidence="2" type="ORF">EDE15_0931</name>
</gene>
<dbReference type="Pfam" id="PF06764">
    <property type="entry name" value="DUF1223"/>
    <property type="match status" value="1"/>
</dbReference>
<proteinExistence type="predicted"/>
<organism evidence="2 3">
    <name type="scientific">Edaphobacter aggregans</name>
    <dbReference type="NCBI Taxonomy" id="570835"/>
    <lineage>
        <taxon>Bacteria</taxon>
        <taxon>Pseudomonadati</taxon>
        <taxon>Acidobacteriota</taxon>
        <taxon>Terriglobia</taxon>
        <taxon>Terriglobales</taxon>
        <taxon>Acidobacteriaceae</taxon>
        <taxon>Edaphobacter</taxon>
    </lineage>
</organism>
<dbReference type="PANTHER" id="PTHR36057:SF1">
    <property type="entry name" value="LIPOPROTEIN LIPID ATTACHMENT SITE-LIKE PROTEIN, PUTATIVE (DUF1223)-RELATED"/>
    <property type="match status" value="1"/>
</dbReference>
<dbReference type="PANTHER" id="PTHR36057">
    <property type="match status" value="1"/>
</dbReference>
<dbReference type="EMBL" id="RSDW01000001">
    <property type="protein sequence ID" value="RSL15443.1"/>
    <property type="molecule type" value="Genomic_DNA"/>
</dbReference>
<keyword evidence="3" id="KW-1185">Reference proteome</keyword>
<protein>
    <recommendedName>
        <fullName evidence="4">DUF1223 domain-containing protein</fullName>
    </recommendedName>
</protein>